<dbReference type="GO" id="GO:0046488">
    <property type="term" value="P:phosphatidylinositol metabolic process"/>
    <property type="evidence" value="ECO:0007669"/>
    <property type="project" value="UniProtKB-UniRule"/>
</dbReference>
<dbReference type="PANTHER" id="PTHR21569">
    <property type="entry name" value="RIBOSOMAL PROTEIN S9"/>
    <property type="match status" value="1"/>
</dbReference>
<dbReference type="STRING" id="4072.A0A2G2Y8R4"/>
<dbReference type="Gene3D" id="3.30.810.10">
    <property type="entry name" value="2-Layer Sandwich"/>
    <property type="match status" value="1"/>
</dbReference>
<keyword evidence="3 7" id="KW-0689">Ribosomal protein</keyword>
<dbReference type="InterPro" id="IPR027483">
    <property type="entry name" value="PInositol-4-P-4/5-kinase_C_sf"/>
</dbReference>
<feature type="domain" description="PIPK" evidence="6">
    <location>
        <begin position="217"/>
        <end position="604"/>
    </location>
</feature>
<evidence type="ECO:0000256" key="2">
    <source>
        <dbReference type="ARBA" id="ARBA00022777"/>
    </source>
</evidence>
<evidence type="ECO:0000313" key="7">
    <source>
        <dbReference type="EMBL" id="PHT66138.1"/>
    </source>
</evidence>
<dbReference type="EMBL" id="AYRZ02000012">
    <property type="protein sequence ID" value="PHT66138.1"/>
    <property type="molecule type" value="Genomic_DNA"/>
</dbReference>
<evidence type="ECO:0000313" key="8">
    <source>
        <dbReference type="Proteomes" id="UP000222542"/>
    </source>
</evidence>
<evidence type="ECO:0000256" key="5">
    <source>
        <dbReference type="PROSITE-ProRule" id="PRU00781"/>
    </source>
</evidence>
<accession>A0A2G2Y8R4</accession>
<gene>
    <name evidence="7" type="ORF">T459_30563</name>
</gene>
<dbReference type="GO" id="GO:0022627">
    <property type="term" value="C:cytosolic small ribosomal subunit"/>
    <property type="evidence" value="ECO:0000318"/>
    <property type="project" value="GO_Central"/>
</dbReference>
<dbReference type="InterPro" id="IPR002498">
    <property type="entry name" value="PInositol-4-P-4/5-kinase_core"/>
</dbReference>
<name>A0A2G2Y8R4_CAPAN</name>
<keyword evidence="4" id="KW-0687">Ribonucleoprotein</keyword>
<dbReference type="Pfam" id="PF00380">
    <property type="entry name" value="Ribosomal_S9"/>
    <property type="match status" value="1"/>
</dbReference>
<dbReference type="PANTHER" id="PTHR21569:SF29">
    <property type="entry name" value="40S RIBOSOMAL PROTEIN S16-LIKE"/>
    <property type="match status" value="1"/>
</dbReference>
<dbReference type="FunFam" id="3.30.230.10:FF:000007">
    <property type="entry name" value="40S ribosomal protein S16"/>
    <property type="match status" value="1"/>
</dbReference>
<keyword evidence="5" id="KW-0067">ATP-binding</keyword>
<dbReference type="InterPro" id="IPR027484">
    <property type="entry name" value="PInositol-4-P-5-kinase_N"/>
</dbReference>
<keyword evidence="8" id="KW-1185">Reference proteome</keyword>
<evidence type="ECO:0000256" key="4">
    <source>
        <dbReference type="ARBA" id="ARBA00023274"/>
    </source>
</evidence>
<dbReference type="GO" id="GO:0003735">
    <property type="term" value="F:structural constituent of ribosome"/>
    <property type="evidence" value="ECO:0000318"/>
    <property type="project" value="GO_Central"/>
</dbReference>
<comment type="similarity">
    <text evidence="1">Belongs to the universal ribosomal protein uS9 family.</text>
</comment>
<dbReference type="SMART" id="SM00330">
    <property type="entry name" value="PIPKc"/>
    <property type="match status" value="1"/>
</dbReference>
<dbReference type="InterPro" id="IPR020568">
    <property type="entry name" value="Ribosomal_Su5_D2-typ_SF"/>
</dbReference>
<dbReference type="CDD" id="cd16074">
    <property type="entry name" value="OCRE"/>
    <property type="match status" value="1"/>
</dbReference>
<dbReference type="Pfam" id="PF01504">
    <property type="entry name" value="PIP5K"/>
    <property type="match status" value="1"/>
</dbReference>
<dbReference type="GO" id="GO:0005524">
    <property type="term" value="F:ATP binding"/>
    <property type="evidence" value="ECO:0007669"/>
    <property type="project" value="UniProtKB-UniRule"/>
</dbReference>
<dbReference type="GO" id="GO:0052742">
    <property type="term" value="F:phosphatidylinositol kinase activity"/>
    <property type="evidence" value="ECO:0007669"/>
    <property type="project" value="InterPro"/>
</dbReference>
<keyword evidence="5" id="KW-0808">Transferase</keyword>
<reference evidence="7 8" key="2">
    <citation type="journal article" date="2017" name="Genome Biol.">
        <title>New reference genome sequences of hot pepper reveal the massive evolution of plant disease-resistance genes by retroduplication.</title>
        <authorList>
            <person name="Kim S."/>
            <person name="Park J."/>
            <person name="Yeom S.I."/>
            <person name="Kim Y.M."/>
            <person name="Seo E."/>
            <person name="Kim K.T."/>
            <person name="Kim M.S."/>
            <person name="Lee J.M."/>
            <person name="Cheong K."/>
            <person name="Shin H.S."/>
            <person name="Kim S.B."/>
            <person name="Han K."/>
            <person name="Lee J."/>
            <person name="Park M."/>
            <person name="Lee H.A."/>
            <person name="Lee H.Y."/>
            <person name="Lee Y."/>
            <person name="Oh S."/>
            <person name="Lee J.H."/>
            <person name="Choi E."/>
            <person name="Choi E."/>
            <person name="Lee S.E."/>
            <person name="Jeon J."/>
            <person name="Kim H."/>
            <person name="Choi G."/>
            <person name="Song H."/>
            <person name="Lee J."/>
            <person name="Lee S.C."/>
            <person name="Kwon J.K."/>
            <person name="Lee H.Y."/>
            <person name="Koo N."/>
            <person name="Hong Y."/>
            <person name="Kim R.W."/>
            <person name="Kang W.H."/>
            <person name="Huh J.H."/>
            <person name="Kang B.C."/>
            <person name="Yang T.J."/>
            <person name="Lee Y.H."/>
            <person name="Bennetzen J.L."/>
            <person name="Choi D."/>
        </authorList>
    </citation>
    <scope>NUCLEOTIDE SEQUENCE [LARGE SCALE GENOMIC DNA]</scope>
    <source>
        <strain evidence="8">cv. CM334</strain>
    </source>
</reference>
<proteinExistence type="inferred from homology"/>
<dbReference type="AlphaFoldDB" id="A0A2G2Y8R4"/>
<protein>
    <submittedName>
        <fullName evidence="7">40S ribosomal protein S16</fullName>
    </submittedName>
</protein>
<dbReference type="Gene3D" id="3.30.230.10">
    <property type="match status" value="1"/>
</dbReference>
<dbReference type="PROSITE" id="PS51455">
    <property type="entry name" value="PIPK"/>
    <property type="match status" value="1"/>
</dbReference>
<organism evidence="7 8">
    <name type="scientific">Capsicum annuum</name>
    <name type="common">Capsicum pepper</name>
    <dbReference type="NCBI Taxonomy" id="4072"/>
    <lineage>
        <taxon>Eukaryota</taxon>
        <taxon>Viridiplantae</taxon>
        <taxon>Streptophyta</taxon>
        <taxon>Embryophyta</taxon>
        <taxon>Tracheophyta</taxon>
        <taxon>Spermatophyta</taxon>
        <taxon>Magnoliopsida</taxon>
        <taxon>eudicotyledons</taxon>
        <taxon>Gunneridae</taxon>
        <taxon>Pentapetalae</taxon>
        <taxon>asterids</taxon>
        <taxon>lamiids</taxon>
        <taxon>Solanales</taxon>
        <taxon>Solanaceae</taxon>
        <taxon>Solanoideae</taxon>
        <taxon>Capsiceae</taxon>
        <taxon>Capsicum</taxon>
    </lineage>
</organism>
<dbReference type="InterPro" id="IPR000754">
    <property type="entry name" value="Ribosomal_uS9"/>
</dbReference>
<dbReference type="SUPFAM" id="SSF56104">
    <property type="entry name" value="SAICAR synthase-like"/>
    <property type="match status" value="1"/>
</dbReference>
<sequence>MQKAEATPAAAEFVQCFGRKKTAIAITHCKRDRGLIKINGVPIELVQPEILRCKAFEPILLLGHHRFAGVDMRIRVKGGGKTSQIYGIRQSIAKSLVAFYQKFVDEQQKKEIKDILIRYNRTLLVVDPRRCEPKKFGGRGARSSTGFYHDPQAGWYYSCNDGLYYKFESGTSVPIESSKFAIVPQNSYGEMNSCQSIAPTECRKDEVDADINMLGENVSQAVELLSTEFSEEDHLEDTSCKLPENPPPPSEWLEDTLIELYLTNYTTQVAKSDITVAPEINDTDHAHSSTVGIDSTYELEEGEWIPDDWEDSADPVADVMDEGKSGSFFYLTNDDKYIIKTLRNAEVKVLLGMLPAYYNHVRAFENTLVIKFFGLHYVKITGPTQKKVYDATRIISCGTVRFVIMGNLFCTEYAIHRCFDLKGSSRVHLTEKAESQIDSTTTLKDMDLNFYIQTAESLVPRVLQVAYLFQVLILDTLTVAWNQQRENHGLQYFGWSVLLRSFRFQRTSMPNSGVLTPTANADRSSVVSTPQLSRADMDFLFDPSGWASIRFGINMAAKAELTMRSNFEKQLVGELHESSNSCSWNEGFWRCDSSRQAAMAKEGH</sequence>
<keyword evidence="5" id="KW-0547">Nucleotide-binding</keyword>
<dbReference type="Gene3D" id="3.30.800.10">
    <property type="entry name" value="Phosphatidylinositol Phosphate Kinase II Beta"/>
    <property type="match status" value="1"/>
</dbReference>
<dbReference type="GO" id="GO:0003723">
    <property type="term" value="F:RNA binding"/>
    <property type="evidence" value="ECO:0000318"/>
    <property type="project" value="GO_Central"/>
</dbReference>
<comment type="caution">
    <text evidence="7">The sequence shown here is derived from an EMBL/GenBank/DDBJ whole genome shotgun (WGS) entry which is preliminary data.</text>
</comment>
<evidence type="ECO:0000256" key="3">
    <source>
        <dbReference type="ARBA" id="ARBA00022980"/>
    </source>
</evidence>
<keyword evidence="2 5" id="KW-0418">Kinase</keyword>
<evidence type="ECO:0000256" key="1">
    <source>
        <dbReference type="ARBA" id="ARBA00005251"/>
    </source>
</evidence>
<evidence type="ECO:0000259" key="6">
    <source>
        <dbReference type="PROSITE" id="PS51455"/>
    </source>
</evidence>
<dbReference type="GO" id="GO:0006412">
    <property type="term" value="P:translation"/>
    <property type="evidence" value="ECO:0007669"/>
    <property type="project" value="InterPro"/>
</dbReference>
<dbReference type="Proteomes" id="UP000222542">
    <property type="component" value="Unassembled WGS sequence"/>
</dbReference>
<dbReference type="SUPFAM" id="SSF54211">
    <property type="entry name" value="Ribosomal protein S5 domain 2-like"/>
    <property type="match status" value="1"/>
</dbReference>
<dbReference type="GO" id="GO:0000462">
    <property type="term" value="P:maturation of SSU-rRNA from tricistronic rRNA transcript (SSU-rRNA, 5.8S rRNA, LSU-rRNA)"/>
    <property type="evidence" value="ECO:0000318"/>
    <property type="project" value="GO_Central"/>
</dbReference>
<dbReference type="Gramene" id="PHT66138">
    <property type="protein sequence ID" value="PHT66138"/>
    <property type="gene ID" value="T459_30563"/>
</dbReference>
<reference evidence="7 8" key="1">
    <citation type="journal article" date="2014" name="Nat. Genet.">
        <title>Genome sequence of the hot pepper provides insights into the evolution of pungency in Capsicum species.</title>
        <authorList>
            <person name="Kim S."/>
            <person name="Park M."/>
            <person name="Yeom S.I."/>
            <person name="Kim Y.M."/>
            <person name="Lee J.M."/>
            <person name="Lee H.A."/>
            <person name="Seo E."/>
            <person name="Choi J."/>
            <person name="Cheong K."/>
            <person name="Kim K.T."/>
            <person name="Jung K."/>
            <person name="Lee G.W."/>
            <person name="Oh S.K."/>
            <person name="Bae C."/>
            <person name="Kim S.B."/>
            <person name="Lee H.Y."/>
            <person name="Kim S.Y."/>
            <person name="Kim M.S."/>
            <person name="Kang B.C."/>
            <person name="Jo Y.D."/>
            <person name="Yang H.B."/>
            <person name="Jeong H.J."/>
            <person name="Kang W.H."/>
            <person name="Kwon J.K."/>
            <person name="Shin C."/>
            <person name="Lim J.Y."/>
            <person name="Park J.H."/>
            <person name="Huh J.H."/>
            <person name="Kim J.S."/>
            <person name="Kim B.D."/>
            <person name="Cohen O."/>
            <person name="Paran I."/>
            <person name="Suh M.C."/>
            <person name="Lee S.B."/>
            <person name="Kim Y.K."/>
            <person name="Shin Y."/>
            <person name="Noh S.J."/>
            <person name="Park J."/>
            <person name="Seo Y.S."/>
            <person name="Kwon S.Y."/>
            <person name="Kim H.A."/>
            <person name="Park J.M."/>
            <person name="Kim H.J."/>
            <person name="Choi S.B."/>
            <person name="Bosland P.W."/>
            <person name="Reeves G."/>
            <person name="Jo S.H."/>
            <person name="Lee B.W."/>
            <person name="Cho H.T."/>
            <person name="Choi H.S."/>
            <person name="Lee M.S."/>
            <person name="Yu Y."/>
            <person name="Do Choi Y."/>
            <person name="Park B.S."/>
            <person name="van Deynze A."/>
            <person name="Ashrafi H."/>
            <person name="Hill T."/>
            <person name="Kim W.T."/>
            <person name="Pai H.S."/>
            <person name="Ahn H.K."/>
            <person name="Yeam I."/>
            <person name="Giovannoni J.J."/>
            <person name="Rose J.K."/>
            <person name="Sorensen I."/>
            <person name="Lee S.J."/>
            <person name="Kim R.W."/>
            <person name="Choi I.Y."/>
            <person name="Choi B.S."/>
            <person name="Lim J.S."/>
            <person name="Lee Y.H."/>
            <person name="Choi D."/>
        </authorList>
    </citation>
    <scope>NUCLEOTIDE SEQUENCE [LARGE SCALE GENOMIC DNA]</scope>
    <source>
        <strain evidence="8">cv. CM334</strain>
    </source>
</reference>
<dbReference type="InterPro" id="IPR014721">
    <property type="entry name" value="Ribsml_uS5_D2-typ_fold_subgr"/>
</dbReference>